<evidence type="ECO:0000256" key="3">
    <source>
        <dbReference type="ARBA" id="ARBA00029447"/>
    </source>
</evidence>
<dbReference type="Pfam" id="PF00015">
    <property type="entry name" value="MCPsignal"/>
    <property type="match status" value="1"/>
</dbReference>
<dbReference type="InterPro" id="IPR033462">
    <property type="entry name" value="Cache_3-Cache_2"/>
</dbReference>
<comment type="similarity">
    <text evidence="3">Belongs to the methyl-accepting chemotaxis (MCP) protein family.</text>
</comment>
<evidence type="ECO:0000313" key="10">
    <source>
        <dbReference type="Proteomes" id="UP001204615"/>
    </source>
</evidence>
<evidence type="ECO:0000256" key="5">
    <source>
        <dbReference type="SAM" id="MobiDB-lite"/>
    </source>
</evidence>
<name>A0ABT1F8U1_9GAMM</name>
<feature type="transmembrane region" description="Helical" evidence="6">
    <location>
        <begin position="205"/>
        <end position="226"/>
    </location>
</feature>
<keyword evidence="2 4" id="KW-0807">Transducer</keyword>
<dbReference type="PROSITE" id="PS50111">
    <property type="entry name" value="CHEMOTAXIS_TRANSDUC_2"/>
    <property type="match status" value="1"/>
</dbReference>
<dbReference type="Pfam" id="PF17201">
    <property type="entry name" value="Cache_3-Cache_2"/>
    <property type="match status" value="1"/>
</dbReference>
<organism evidence="9 10">
    <name type="scientific">Dyella lutea</name>
    <dbReference type="NCBI Taxonomy" id="2950441"/>
    <lineage>
        <taxon>Bacteria</taxon>
        <taxon>Pseudomonadati</taxon>
        <taxon>Pseudomonadota</taxon>
        <taxon>Gammaproteobacteria</taxon>
        <taxon>Lysobacterales</taxon>
        <taxon>Rhodanobacteraceae</taxon>
        <taxon>Dyella</taxon>
    </lineage>
</organism>
<dbReference type="SUPFAM" id="SSF103190">
    <property type="entry name" value="Sensory domain-like"/>
    <property type="match status" value="1"/>
</dbReference>
<dbReference type="Pfam" id="PF00672">
    <property type="entry name" value="HAMP"/>
    <property type="match status" value="1"/>
</dbReference>
<keyword evidence="6" id="KW-1133">Transmembrane helix</keyword>
<accession>A0ABT1F8U1</accession>
<dbReference type="PRINTS" id="PR00260">
    <property type="entry name" value="CHEMTRNSDUCR"/>
</dbReference>
<evidence type="ECO:0000256" key="6">
    <source>
        <dbReference type="SAM" id="Phobius"/>
    </source>
</evidence>
<keyword evidence="6" id="KW-0812">Transmembrane</keyword>
<feature type="domain" description="Methyl-accepting transducer" evidence="7">
    <location>
        <begin position="285"/>
        <end position="514"/>
    </location>
</feature>
<feature type="region of interest" description="Disordered" evidence="5">
    <location>
        <begin position="496"/>
        <end position="516"/>
    </location>
</feature>
<dbReference type="RefSeq" id="WP_253565611.1">
    <property type="nucleotide sequence ID" value="NZ_JAMZEK010000001.1"/>
</dbReference>
<sequence>MSRRSAGTSSRQDKGRLMRMWWVPLKTRIESLAAEFASRFPGDFALDRGKTIAVGGRDTPVLRSGGKPMNLDFSLPDGFTADRGATATVFVRNGDDFVRIATSVKKKDGTRAVGTLLDRSHPAWAKLLARTPFTGYATIFGTQFMTRYDPVLDAGGEVIGARYVGLDVSHMRSLGMPWRVALAIAACNLAIWLALWWLVPNGHTPRVAGLALLSCVLVPALAWWLVHRNVSRPMVECREAAGKIAAGDLSAQVAVDRRDDVGQLLQAINGISVGLADVVTQVRQASDSIHTATGQIAAGTADLSHRTQDQAASLEETAAAMEELTATVRQNADHAREADTLVASAAQQAKEGGALVEQAVASMGDIKTSSERIGDIAGLIDGIAFQTNILALNAAVEAARAGEHGKGFAVVAAEVRELAQRAAAAAREIKELIQSAVATVDTGADLVDRAGESTRRIAQAIQKSAGLMSEIAAASEEQSKGIAEVGSAVTQMDEATQSNAALVEESEAASHSLQEQAERLRQAVSVFRTADQVSRAP</sequence>
<keyword evidence="1" id="KW-0488">Methylation</keyword>
<dbReference type="CDD" id="cd11386">
    <property type="entry name" value="MCP_signal"/>
    <property type="match status" value="1"/>
</dbReference>
<evidence type="ECO:0000313" key="9">
    <source>
        <dbReference type="EMBL" id="MCP1373797.1"/>
    </source>
</evidence>
<dbReference type="PROSITE" id="PS50885">
    <property type="entry name" value="HAMP"/>
    <property type="match status" value="1"/>
</dbReference>
<dbReference type="Proteomes" id="UP001204615">
    <property type="component" value="Unassembled WGS sequence"/>
</dbReference>
<gene>
    <name evidence="9" type="ORF">NC595_06960</name>
</gene>
<evidence type="ECO:0000256" key="1">
    <source>
        <dbReference type="ARBA" id="ARBA00022481"/>
    </source>
</evidence>
<proteinExistence type="inferred from homology"/>
<dbReference type="Gene3D" id="1.10.287.950">
    <property type="entry name" value="Methyl-accepting chemotaxis protein"/>
    <property type="match status" value="1"/>
</dbReference>
<dbReference type="InterPro" id="IPR004090">
    <property type="entry name" value="Chemotax_Me-accpt_rcpt"/>
</dbReference>
<evidence type="ECO:0000259" key="8">
    <source>
        <dbReference type="PROSITE" id="PS50885"/>
    </source>
</evidence>
<keyword evidence="6" id="KW-0472">Membrane</keyword>
<dbReference type="SUPFAM" id="SSF58104">
    <property type="entry name" value="Methyl-accepting chemotaxis protein (MCP) signaling domain"/>
    <property type="match status" value="1"/>
</dbReference>
<dbReference type="PANTHER" id="PTHR43531:SF14">
    <property type="entry name" value="METHYL-ACCEPTING CHEMOTAXIS PROTEIN I-RELATED"/>
    <property type="match status" value="1"/>
</dbReference>
<feature type="transmembrane region" description="Helical" evidence="6">
    <location>
        <begin position="180"/>
        <end position="199"/>
    </location>
</feature>
<dbReference type="InterPro" id="IPR003660">
    <property type="entry name" value="HAMP_dom"/>
</dbReference>
<dbReference type="EMBL" id="JAMZEK010000001">
    <property type="protein sequence ID" value="MCP1373797.1"/>
    <property type="molecule type" value="Genomic_DNA"/>
</dbReference>
<comment type="caution">
    <text evidence="9">The sequence shown here is derived from an EMBL/GenBank/DDBJ whole genome shotgun (WGS) entry which is preliminary data.</text>
</comment>
<dbReference type="PANTHER" id="PTHR43531">
    <property type="entry name" value="PROTEIN ICFG"/>
    <property type="match status" value="1"/>
</dbReference>
<keyword evidence="10" id="KW-1185">Reference proteome</keyword>
<dbReference type="CDD" id="cd06225">
    <property type="entry name" value="HAMP"/>
    <property type="match status" value="1"/>
</dbReference>
<feature type="domain" description="HAMP" evidence="8">
    <location>
        <begin position="228"/>
        <end position="280"/>
    </location>
</feature>
<evidence type="ECO:0000259" key="7">
    <source>
        <dbReference type="PROSITE" id="PS50111"/>
    </source>
</evidence>
<evidence type="ECO:0000256" key="2">
    <source>
        <dbReference type="ARBA" id="ARBA00023224"/>
    </source>
</evidence>
<dbReference type="InterPro" id="IPR004089">
    <property type="entry name" value="MCPsignal_dom"/>
</dbReference>
<dbReference type="InterPro" id="IPR029151">
    <property type="entry name" value="Sensor-like_sf"/>
</dbReference>
<reference evidence="9 10" key="1">
    <citation type="submission" date="2022-06" db="EMBL/GenBank/DDBJ databases">
        <title>Dyella sp. Sa strain:Sa Genome sequencing.</title>
        <authorList>
            <person name="Park S."/>
        </authorList>
    </citation>
    <scope>NUCLEOTIDE SEQUENCE [LARGE SCALE GENOMIC DNA]</scope>
    <source>
        <strain evidence="9 10">Sa</strain>
    </source>
</reference>
<dbReference type="SMART" id="SM00304">
    <property type="entry name" value="HAMP"/>
    <property type="match status" value="1"/>
</dbReference>
<dbReference type="InterPro" id="IPR051310">
    <property type="entry name" value="MCP_chemotaxis"/>
</dbReference>
<evidence type="ECO:0000256" key="4">
    <source>
        <dbReference type="PROSITE-ProRule" id="PRU00284"/>
    </source>
</evidence>
<protein>
    <submittedName>
        <fullName evidence="9">Methyl-accepting chemotaxis protein</fullName>
    </submittedName>
</protein>
<dbReference type="SMART" id="SM00283">
    <property type="entry name" value="MA"/>
    <property type="match status" value="1"/>
</dbReference>